<dbReference type="SUPFAM" id="SSF54001">
    <property type="entry name" value="Cysteine proteinases"/>
    <property type="match status" value="1"/>
</dbReference>
<feature type="compositionally biased region" description="Acidic residues" evidence="2">
    <location>
        <begin position="445"/>
        <end position="454"/>
    </location>
</feature>
<dbReference type="Pfam" id="PF00797">
    <property type="entry name" value="Acetyltransf_2"/>
    <property type="match status" value="1"/>
</dbReference>
<gene>
    <name evidence="3" type="ORF">C1SCF055_LOCUS30022</name>
</gene>
<dbReference type="PANTHER" id="PTHR11786">
    <property type="entry name" value="N-HYDROXYARYLAMINE O-ACETYLTRANSFERASE"/>
    <property type="match status" value="1"/>
</dbReference>
<feature type="region of interest" description="Disordered" evidence="2">
    <location>
        <begin position="392"/>
        <end position="500"/>
    </location>
</feature>
<sequence>MAAPGMELCTVRHCKQEGQVYLQRSLPEALVDAYLGRLQLCRCAPTLESLQSLLAAHVDRVIYENLDLQLRRPLPPLCFEESVKRVAKGRGGYCFLLVDAFAALLCSLGFQVSLHTATCSPVPEPEVKWGDHVVLVVHLPEGPFIADVGLGEGPRWPFKVENASWTEDGFQFAMTSRSGGEWRFDNPVNATGTMTGFAFDFGTSTDGFDEFLRFHDFFWNSKESSYVKGPVFLHRKTTGRGLLSLFACTLRRSHPEVSGGKEILQVATTKEEWFKIVEDVFLMTLDDLDDEEKDRLWDIVQMQHQSFVNVSILDQAVPGGLVEIGAVEPDVAAQQQAEDLMSEMSDKIDASATRQLRGLEPTEALAILTELRHADGIRNPSAFIMSAVKRCNNQGRSSGSRRRDPPRLQQGWDAETEGCRVAPPKACGLIPPESPRRSTTGPHAEEDDGYGGDDYESHSDRRHGNSQDRSRDNRVYGSYDYGSDSDRYGSPSDPRALLDP</sequence>
<dbReference type="EMBL" id="CAMXCT030003391">
    <property type="protein sequence ID" value="CAL4791526.1"/>
    <property type="molecule type" value="Genomic_DNA"/>
</dbReference>
<evidence type="ECO:0000313" key="3">
    <source>
        <dbReference type="EMBL" id="CAI4004214.1"/>
    </source>
</evidence>
<dbReference type="Gene3D" id="3.30.2140.10">
    <property type="entry name" value="Arylamine N-acetyltransferase"/>
    <property type="match status" value="1"/>
</dbReference>
<dbReference type="Proteomes" id="UP001152797">
    <property type="component" value="Unassembled WGS sequence"/>
</dbReference>
<comment type="similarity">
    <text evidence="1">Belongs to the arylamine N-acetyltransferase family.</text>
</comment>
<dbReference type="OrthoDB" id="10260017at2759"/>
<organism evidence="3">
    <name type="scientific">Cladocopium goreaui</name>
    <dbReference type="NCBI Taxonomy" id="2562237"/>
    <lineage>
        <taxon>Eukaryota</taxon>
        <taxon>Sar</taxon>
        <taxon>Alveolata</taxon>
        <taxon>Dinophyceae</taxon>
        <taxon>Suessiales</taxon>
        <taxon>Symbiodiniaceae</taxon>
        <taxon>Cladocopium</taxon>
    </lineage>
</organism>
<comment type="caution">
    <text evidence="3">The sequence shown here is derived from an EMBL/GenBank/DDBJ whole genome shotgun (WGS) entry which is preliminary data.</text>
</comment>
<reference evidence="4 5" key="2">
    <citation type="submission" date="2024-05" db="EMBL/GenBank/DDBJ databases">
        <authorList>
            <person name="Chen Y."/>
            <person name="Shah S."/>
            <person name="Dougan E. K."/>
            <person name="Thang M."/>
            <person name="Chan C."/>
        </authorList>
    </citation>
    <scope>NUCLEOTIDE SEQUENCE [LARGE SCALE GENOMIC DNA]</scope>
</reference>
<evidence type="ECO:0000256" key="2">
    <source>
        <dbReference type="SAM" id="MobiDB-lite"/>
    </source>
</evidence>
<protein>
    <recommendedName>
        <fullName evidence="6">Arylamine N-acetyltransferase</fullName>
    </recommendedName>
</protein>
<feature type="compositionally biased region" description="Basic and acidic residues" evidence="2">
    <location>
        <begin position="455"/>
        <end position="474"/>
    </location>
</feature>
<evidence type="ECO:0000313" key="4">
    <source>
        <dbReference type="EMBL" id="CAL4791526.1"/>
    </source>
</evidence>
<evidence type="ECO:0000313" key="5">
    <source>
        <dbReference type="Proteomes" id="UP001152797"/>
    </source>
</evidence>
<dbReference type="GO" id="GO:0016407">
    <property type="term" value="F:acetyltransferase activity"/>
    <property type="evidence" value="ECO:0007669"/>
    <property type="project" value="InterPro"/>
</dbReference>
<dbReference type="EMBL" id="CAMXCT010003391">
    <property type="protein sequence ID" value="CAI4004214.1"/>
    <property type="molecule type" value="Genomic_DNA"/>
</dbReference>
<dbReference type="InterPro" id="IPR038765">
    <property type="entry name" value="Papain-like_cys_pep_sf"/>
</dbReference>
<name>A0A9P1D6M4_9DINO</name>
<dbReference type="Gene3D" id="2.40.128.150">
    <property type="entry name" value="Cysteine proteinases"/>
    <property type="match status" value="1"/>
</dbReference>
<evidence type="ECO:0008006" key="6">
    <source>
        <dbReference type="Google" id="ProtNLM"/>
    </source>
</evidence>
<keyword evidence="5" id="KW-1185">Reference proteome</keyword>
<dbReference type="InterPro" id="IPR001447">
    <property type="entry name" value="Arylamine_N-AcTrfase"/>
</dbReference>
<reference evidence="3" key="1">
    <citation type="submission" date="2022-10" db="EMBL/GenBank/DDBJ databases">
        <authorList>
            <person name="Chen Y."/>
            <person name="Dougan E. K."/>
            <person name="Chan C."/>
            <person name="Rhodes N."/>
            <person name="Thang M."/>
        </authorList>
    </citation>
    <scope>NUCLEOTIDE SEQUENCE</scope>
</reference>
<dbReference type="AlphaFoldDB" id="A0A9P1D6M4"/>
<accession>A0A9P1D6M4</accession>
<evidence type="ECO:0000256" key="1">
    <source>
        <dbReference type="ARBA" id="ARBA00006547"/>
    </source>
</evidence>
<dbReference type="PANTHER" id="PTHR11786:SF0">
    <property type="entry name" value="ARYLAMINE N-ACETYLTRANSFERASE 4-RELATED"/>
    <property type="match status" value="1"/>
</dbReference>
<proteinExistence type="inferred from homology"/>
<dbReference type="EMBL" id="CAMXCT020003391">
    <property type="protein sequence ID" value="CAL1157589.1"/>
    <property type="molecule type" value="Genomic_DNA"/>
</dbReference>